<feature type="domain" description="C2H2-type" evidence="14">
    <location>
        <begin position="458"/>
        <end position="481"/>
    </location>
</feature>
<dbReference type="EMBL" id="MRZV01000141">
    <property type="protein sequence ID" value="PIK57481.1"/>
    <property type="molecule type" value="Genomic_DNA"/>
</dbReference>
<accession>A0A2G8LB61</accession>
<keyword evidence="8" id="KW-0805">Transcription regulation</keyword>
<feature type="domain" description="C2H2-type" evidence="14">
    <location>
        <begin position="343"/>
        <end position="370"/>
    </location>
</feature>
<feature type="region of interest" description="Disordered" evidence="13">
    <location>
        <begin position="46"/>
        <end position="118"/>
    </location>
</feature>
<dbReference type="FunFam" id="3.30.160.60:FF:000100">
    <property type="entry name" value="Zinc finger 45-like"/>
    <property type="match status" value="1"/>
</dbReference>
<evidence type="ECO:0000256" key="12">
    <source>
        <dbReference type="PROSITE-ProRule" id="PRU00042"/>
    </source>
</evidence>
<evidence type="ECO:0000256" key="4">
    <source>
        <dbReference type="ARBA" id="ARBA00022723"/>
    </source>
</evidence>
<dbReference type="SUPFAM" id="SSF57667">
    <property type="entry name" value="beta-beta-alpha zinc fingers"/>
    <property type="match status" value="9"/>
</dbReference>
<dbReference type="Proteomes" id="UP000230750">
    <property type="component" value="Unassembled WGS sequence"/>
</dbReference>
<organism evidence="15 16">
    <name type="scientific">Stichopus japonicus</name>
    <name type="common">Sea cucumber</name>
    <dbReference type="NCBI Taxonomy" id="307972"/>
    <lineage>
        <taxon>Eukaryota</taxon>
        <taxon>Metazoa</taxon>
        <taxon>Echinodermata</taxon>
        <taxon>Eleutherozoa</taxon>
        <taxon>Echinozoa</taxon>
        <taxon>Holothuroidea</taxon>
        <taxon>Aspidochirotacea</taxon>
        <taxon>Aspidochirotida</taxon>
        <taxon>Stichopodidae</taxon>
        <taxon>Apostichopus</taxon>
    </lineage>
</organism>
<dbReference type="FunFam" id="3.30.160.60:FF:000097">
    <property type="entry name" value="Zinc finger protein"/>
    <property type="match status" value="1"/>
</dbReference>
<keyword evidence="4" id="KW-0479">Metal-binding</keyword>
<dbReference type="PROSITE" id="PS00028">
    <property type="entry name" value="ZINC_FINGER_C2H2_1"/>
    <property type="match status" value="17"/>
</dbReference>
<dbReference type="FunFam" id="3.30.160.60:FF:000185">
    <property type="entry name" value="zinc finger protein 319"/>
    <property type="match status" value="1"/>
</dbReference>
<evidence type="ECO:0000313" key="16">
    <source>
        <dbReference type="Proteomes" id="UP000230750"/>
    </source>
</evidence>
<feature type="compositionally biased region" description="Polar residues" evidence="13">
    <location>
        <begin position="96"/>
        <end position="107"/>
    </location>
</feature>
<dbReference type="AlphaFoldDB" id="A0A2G8LB61"/>
<dbReference type="FunFam" id="3.30.160.60:FF:000065">
    <property type="entry name" value="B-cell CLL/lymphoma 6, member B"/>
    <property type="match status" value="1"/>
</dbReference>
<dbReference type="STRING" id="307972.A0A2G8LB61"/>
<comment type="subcellular location">
    <subcellularLocation>
        <location evidence="2">Nucleus</location>
    </subcellularLocation>
</comment>
<keyword evidence="6 12" id="KW-0863">Zinc-finger</keyword>
<feature type="domain" description="C2H2-type" evidence="14">
    <location>
        <begin position="833"/>
        <end position="860"/>
    </location>
</feature>
<dbReference type="FunFam" id="3.30.160.60:FF:000446">
    <property type="entry name" value="Zinc finger protein"/>
    <property type="match status" value="1"/>
</dbReference>
<gene>
    <name evidence="15" type="ORF">BSL78_05634</name>
</gene>
<dbReference type="PANTHER" id="PTHR24384">
    <property type="entry name" value="FINGER PUTATIVE TRANSCRIPTION FACTOR FAMILY-RELATED"/>
    <property type="match status" value="1"/>
</dbReference>
<dbReference type="InterPro" id="IPR036236">
    <property type="entry name" value="Znf_C2H2_sf"/>
</dbReference>
<feature type="domain" description="C2H2-type" evidence="14">
    <location>
        <begin position="947"/>
        <end position="971"/>
    </location>
</feature>
<name>A0A2G8LB61_STIJA</name>
<proteinExistence type="inferred from homology"/>
<dbReference type="Pfam" id="PF12874">
    <property type="entry name" value="zf-met"/>
    <property type="match status" value="1"/>
</dbReference>
<dbReference type="FunFam" id="3.30.160.60:FF:000204">
    <property type="entry name" value="Zinc finger protein 331"/>
    <property type="match status" value="1"/>
</dbReference>
<dbReference type="SMART" id="SM00355">
    <property type="entry name" value="ZnF_C2H2"/>
    <property type="match status" value="21"/>
</dbReference>
<sequence length="1017" mass="115757">MAEEINFGKEIWQKNLIIQKLFTGSPSDDSIVIKIYDEERFYQIKGSLHPPRTTRGESESSGKCQQGPDAEDVTVKSEAPTGVVGSSGAKRRSDRLSNTARIVQQNSKKTRKKRHNPKVLKTQSVVGNEEEISVDQRMGGGSPHQEVTVECHCKRHLRSHTGERPYSCEICGKEFVDNSYIRRHMLIHKGVKPFQCDQCGKTFREKTHLSRHEETHKREQETCSKCNKALYGDQNRCACKDRVKPLKMEEKKNFTCDKCGKGFTKEGNFQRHLREHEKGTLPQDNVFSCDVCSKEFGLERHLLRHKRIHTGEKPFQCTECGKQFRDSSYIRRHMRIHAGHKPFQCDRCDKTFRESGHLSRHMLTHTGEKKFNCSTCGKGYQDRVCLLRHESKCVISTIRPDEKVSQLCDICEFPSSESLTLHAGAHTHQILPADVEIVGEEDAAEPESQMVLQVVNNLECKLCHKLFATPQNLASHELTHAQSILGDTLTPAAITVSSASQEISTEVLLPSALLESSVAHNADDFEGLFKLLQVIAQANQNQSVTQTAGGVVEVPTIRVSGVDVSGNNTREPTIVTVVAADGSTSSIPSYIGQPMAVATGDLESSRPLEGDAADLNGIEDLEFNVSVPDLTPENDLSSDSDQDAPKLQCEFCIFECHRNKTLAIHMANIHPTIVFAKQLPIEREKQENRVLQWQCPFCNEVFEVEENMREHNCRGVKDKPFKCSRCDLSFPRKPALTQHLKIHENEPQYRCSFCQKTFHFKNSLTYHERIHTQEKPFKCTTCEKAFKDKSHLRRHEKIHEGVKPYSCQICAKSFLERSQLVKHIRVHSGEKPYLCAKCGKSFADASHLRRHSALHESVRERKHPCPDCNKAFRTNDGLRSHKKIHVKEKAFKCDICNKSFSDRTILKRHKRCHREEKPYTCQICEKPFRERCQLVKHFRIHTGDKPYPCKVCDKRFADTPQRKRHVMTAHAVPTHAAGEKLSELSFCHICGEAFTEKELLKSHCQSHEARTMTVTTF</sequence>
<evidence type="ECO:0000256" key="1">
    <source>
        <dbReference type="ARBA" id="ARBA00003767"/>
    </source>
</evidence>
<feature type="compositionally biased region" description="Basic residues" evidence="13">
    <location>
        <begin position="108"/>
        <end position="118"/>
    </location>
</feature>
<comment type="similarity">
    <text evidence="3">Belongs to the krueppel C2H2-type zinc-finger protein family.</text>
</comment>
<dbReference type="Pfam" id="PF00096">
    <property type="entry name" value="zf-C2H2"/>
    <property type="match status" value="10"/>
</dbReference>
<dbReference type="FunFam" id="3.30.160.60:FF:000322">
    <property type="entry name" value="GDNF-inducible zinc finger protein 1"/>
    <property type="match status" value="1"/>
</dbReference>
<feature type="domain" description="C2H2-type" evidence="14">
    <location>
        <begin position="891"/>
        <end position="918"/>
    </location>
</feature>
<keyword evidence="9" id="KW-0238">DNA-binding</keyword>
<evidence type="ECO:0000313" key="15">
    <source>
        <dbReference type="EMBL" id="PIK57481.1"/>
    </source>
</evidence>
<evidence type="ECO:0000256" key="6">
    <source>
        <dbReference type="ARBA" id="ARBA00022771"/>
    </source>
</evidence>
<dbReference type="Pfam" id="PF13894">
    <property type="entry name" value="zf-C2H2_4"/>
    <property type="match status" value="1"/>
</dbReference>
<feature type="domain" description="C2H2-type" evidence="14">
    <location>
        <begin position="919"/>
        <end position="946"/>
    </location>
</feature>
<keyword evidence="5" id="KW-0677">Repeat</keyword>
<dbReference type="GO" id="GO:0008270">
    <property type="term" value="F:zinc ion binding"/>
    <property type="evidence" value="ECO:0007669"/>
    <property type="project" value="UniProtKB-KW"/>
</dbReference>
<feature type="domain" description="C2H2-type" evidence="14">
    <location>
        <begin position="985"/>
        <end position="1012"/>
    </location>
</feature>
<evidence type="ECO:0000256" key="9">
    <source>
        <dbReference type="ARBA" id="ARBA00023125"/>
    </source>
</evidence>
<dbReference type="FunFam" id="3.30.160.60:FF:001498">
    <property type="entry name" value="Zinc finger protein 404"/>
    <property type="match status" value="1"/>
</dbReference>
<feature type="domain" description="C2H2-type" evidence="14">
    <location>
        <begin position="777"/>
        <end position="804"/>
    </location>
</feature>
<comment type="caution">
    <text evidence="15">The sequence shown here is derived from an EMBL/GenBank/DDBJ whole genome shotgun (WGS) entry which is preliminary data.</text>
</comment>
<feature type="domain" description="C2H2-type" evidence="14">
    <location>
        <begin position="371"/>
        <end position="400"/>
    </location>
</feature>
<evidence type="ECO:0000256" key="10">
    <source>
        <dbReference type="ARBA" id="ARBA00023163"/>
    </source>
</evidence>
<dbReference type="GO" id="GO:0000981">
    <property type="term" value="F:DNA-binding transcription factor activity, RNA polymerase II-specific"/>
    <property type="evidence" value="ECO:0007669"/>
    <property type="project" value="TreeGrafter"/>
</dbReference>
<feature type="domain" description="C2H2-type" evidence="14">
    <location>
        <begin position="805"/>
        <end position="832"/>
    </location>
</feature>
<dbReference type="FunFam" id="3.30.160.60:FF:000624">
    <property type="entry name" value="zinc finger protein 697"/>
    <property type="match status" value="3"/>
</dbReference>
<dbReference type="FunFam" id="3.30.160.60:FF:000744">
    <property type="entry name" value="zinc finger E-box-binding homeobox 1"/>
    <property type="match status" value="1"/>
</dbReference>
<reference evidence="15 16" key="1">
    <citation type="journal article" date="2017" name="PLoS Biol.">
        <title>The sea cucumber genome provides insights into morphological evolution and visceral regeneration.</title>
        <authorList>
            <person name="Zhang X."/>
            <person name="Sun L."/>
            <person name="Yuan J."/>
            <person name="Sun Y."/>
            <person name="Gao Y."/>
            <person name="Zhang L."/>
            <person name="Li S."/>
            <person name="Dai H."/>
            <person name="Hamel J.F."/>
            <person name="Liu C."/>
            <person name="Yu Y."/>
            <person name="Liu S."/>
            <person name="Lin W."/>
            <person name="Guo K."/>
            <person name="Jin S."/>
            <person name="Xu P."/>
            <person name="Storey K.B."/>
            <person name="Huan P."/>
            <person name="Zhang T."/>
            <person name="Zhou Y."/>
            <person name="Zhang J."/>
            <person name="Lin C."/>
            <person name="Li X."/>
            <person name="Xing L."/>
            <person name="Huo D."/>
            <person name="Sun M."/>
            <person name="Wang L."/>
            <person name="Mercier A."/>
            <person name="Li F."/>
            <person name="Yang H."/>
            <person name="Xiang J."/>
        </authorList>
    </citation>
    <scope>NUCLEOTIDE SEQUENCE [LARGE SCALE GENOMIC DNA]</scope>
    <source>
        <strain evidence="15">Shaxun</strain>
        <tissue evidence="15">Muscle</tissue>
    </source>
</reference>
<evidence type="ECO:0000256" key="13">
    <source>
        <dbReference type="SAM" id="MobiDB-lite"/>
    </source>
</evidence>
<feature type="domain" description="C2H2-type" evidence="14">
    <location>
        <begin position="863"/>
        <end position="890"/>
    </location>
</feature>
<keyword evidence="7" id="KW-0862">Zinc</keyword>
<dbReference type="OrthoDB" id="6591996at2759"/>
<dbReference type="GO" id="GO:0005634">
    <property type="term" value="C:nucleus"/>
    <property type="evidence" value="ECO:0007669"/>
    <property type="project" value="UniProtKB-SubCell"/>
</dbReference>
<evidence type="ECO:0000256" key="11">
    <source>
        <dbReference type="ARBA" id="ARBA00023242"/>
    </source>
</evidence>
<keyword evidence="16" id="KW-1185">Reference proteome</keyword>
<dbReference type="PROSITE" id="PS50157">
    <property type="entry name" value="ZINC_FINGER_C2H2_2"/>
    <property type="match status" value="18"/>
</dbReference>
<evidence type="ECO:0000256" key="7">
    <source>
        <dbReference type="ARBA" id="ARBA00022833"/>
    </source>
</evidence>
<feature type="domain" description="C2H2-type" evidence="14">
    <location>
        <begin position="315"/>
        <end position="342"/>
    </location>
</feature>
<evidence type="ECO:0000256" key="2">
    <source>
        <dbReference type="ARBA" id="ARBA00004123"/>
    </source>
</evidence>
<feature type="domain" description="C2H2-type" evidence="14">
    <location>
        <begin position="749"/>
        <end position="776"/>
    </location>
</feature>
<keyword evidence="11" id="KW-0539">Nucleus</keyword>
<dbReference type="Gene3D" id="3.30.160.60">
    <property type="entry name" value="Classic Zinc Finger"/>
    <property type="match status" value="17"/>
</dbReference>
<dbReference type="PANTHER" id="PTHR24384:SF196">
    <property type="entry name" value="ZINC FINGER AND BTB DOMAIN-CONTAINING PROTEIN 11"/>
    <property type="match status" value="1"/>
</dbReference>
<keyword evidence="10" id="KW-0804">Transcription</keyword>
<dbReference type="InterPro" id="IPR013087">
    <property type="entry name" value="Znf_C2H2_type"/>
</dbReference>
<feature type="domain" description="C2H2-type" evidence="14">
    <location>
        <begin position="721"/>
        <end position="748"/>
    </location>
</feature>
<protein>
    <submittedName>
        <fullName evidence="15">Putative zinc finger protein</fullName>
    </submittedName>
</protein>
<comment type="function">
    <text evidence="1">May be involved in transcriptional regulation.</text>
</comment>
<evidence type="ECO:0000256" key="5">
    <source>
        <dbReference type="ARBA" id="ARBA00022737"/>
    </source>
</evidence>
<evidence type="ECO:0000259" key="14">
    <source>
        <dbReference type="PROSITE" id="PS50157"/>
    </source>
</evidence>
<dbReference type="FunFam" id="3.30.160.60:FF:000358">
    <property type="entry name" value="zinc finger protein 24"/>
    <property type="match status" value="1"/>
</dbReference>
<evidence type="ECO:0000256" key="8">
    <source>
        <dbReference type="ARBA" id="ARBA00023015"/>
    </source>
</evidence>
<evidence type="ECO:0000256" key="3">
    <source>
        <dbReference type="ARBA" id="ARBA00006991"/>
    </source>
</evidence>
<feature type="domain" description="C2H2-type" evidence="14">
    <location>
        <begin position="287"/>
        <end position="314"/>
    </location>
</feature>
<feature type="domain" description="C2H2-type" evidence="14">
    <location>
        <begin position="194"/>
        <end position="221"/>
    </location>
</feature>
<dbReference type="GO" id="GO:0000978">
    <property type="term" value="F:RNA polymerase II cis-regulatory region sequence-specific DNA binding"/>
    <property type="evidence" value="ECO:0007669"/>
    <property type="project" value="TreeGrafter"/>
</dbReference>
<feature type="domain" description="C2H2-type" evidence="14">
    <location>
        <begin position="166"/>
        <end position="193"/>
    </location>
</feature>
<feature type="domain" description="C2H2-type" evidence="14">
    <location>
        <begin position="254"/>
        <end position="276"/>
    </location>
</feature>
<dbReference type="InterPro" id="IPR050752">
    <property type="entry name" value="C2H2-ZF_domain"/>
</dbReference>
<dbReference type="Pfam" id="PF13912">
    <property type="entry name" value="zf-C2H2_6"/>
    <property type="match status" value="1"/>
</dbReference>